<keyword evidence="2" id="KW-1185">Reference proteome</keyword>
<proteinExistence type="predicted"/>
<organism evidence="1 2">
    <name type="scientific">Naganishia cerealis</name>
    <dbReference type="NCBI Taxonomy" id="610337"/>
    <lineage>
        <taxon>Eukaryota</taxon>
        <taxon>Fungi</taxon>
        <taxon>Dikarya</taxon>
        <taxon>Basidiomycota</taxon>
        <taxon>Agaricomycotina</taxon>
        <taxon>Tremellomycetes</taxon>
        <taxon>Filobasidiales</taxon>
        <taxon>Filobasidiaceae</taxon>
        <taxon>Naganishia</taxon>
    </lineage>
</organism>
<reference evidence="1" key="1">
    <citation type="submission" date="2023-04" db="EMBL/GenBank/DDBJ databases">
        <title>Draft Genome sequencing of Naganishia species isolated from polar environments using Oxford Nanopore Technology.</title>
        <authorList>
            <person name="Leo P."/>
            <person name="Venkateswaran K."/>
        </authorList>
    </citation>
    <scope>NUCLEOTIDE SEQUENCE</scope>
    <source>
        <strain evidence="1">MNA-CCFEE 5261</strain>
    </source>
</reference>
<evidence type="ECO:0000313" key="2">
    <source>
        <dbReference type="Proteomes" id="UP001241377"/>
    </source>
</evidence>
<protein>
    <submittedName>
        <fullName evidence="1">Uncharacterized protein</fullName>
    </submittedName>
</protein>
<sequence>MVYPSETLALLGQDYGNNKDARKTRGRNNGLKDSKKSGKLGTFDGVFLPTALNVLSILMFLRFGFIVGQMGILGTFLLLVMSYTIDMFTVMSVSAISTNGTVKGGGAYYMISRSLGPEFGGSIGIIFYIGQILNASLNVVGFIEPLTVNFGRISGDIANILPVGYWWQLMYSTILLFLCTAIALIGSRLVSKTALFLFIMLTLSTLSIPLSTAFVKPFYPPGFDIMYTGPSWTTFKENLLPKFTSGAAGSVQPPGQPETFRNLFGIFFPATAGIFAGASMSGELRKPSKSIPRGTINGLIFTFIFYLLVITSLGVSIPRDLLHKDIKVIQTVNIYGLIIILGEFSTSLFSVIMGVVGAANILGAIANDRIIPGLSVFSTIKKSSTQATKARIMCILVTWLIAQVFLFADINQIATFITMAFLMTFIVTNLACFLLKIGSAPNFRPSFKYFNSKTAFLGCVSSIIAMFIVDGISATLIIAFLMFLIMAIHYMTPPLKFGDISQLLIYHQVRKYLLRLKLQMSTKYWRPQILLLCDDPRSCWNLIGFCNHLKKGGLYILGHVVIINDGNNDGSTSEFGVNAYQELKSQRNAWVKLRDISNIKAFVQIAAGPTLPWGVRNVFLGSGLGGMRPNITVLGFYDFVKHGVQLPLLPSFKDKQKLLSLPTDSCRKEQKVSIKQWVQIVEDLIVMQATVAVAANFNILDLPKLDKKHHSIFTKAKDHFSKHEKKYIDLYPIQMSSIDFLENGKSILSTNFDTYTLILQLGAILVTVPEWKYTSHVLRVIVFVELEEEIEDERKRLAALLESLRIDADIKVIHLGDGSLDTYNYMVKGYTKTATNKKEYSRVDQVLKNDQWWANLCNARETIREIEKLKLRRQARNASRAKESVFFNPLNFGGGNTPVDERPFSGGVRNRRYTLSNLHDQGLSLSFNMKSQHGDQFFKSMPDDSSSSSSESEKEEDSSAENSDYSFARDLGHNTTGNNYLRPELKSRASKLKQSEGLGSGSGHRSSDQLSIRSSRSNLRPNFLSYKIPEAQIQDNDDSGGEDDNKPSIGFVEDSEGSDKDDDNTERAEDTKHEELTVEKVNRVASNKDYFSIKPVGSELTKKKSDLGGMKSPSILTNKEDIMHKIQTPQFLEAEDDEEANDSGDSNVDPKDPRSKSRSVPSSASTSRSDAYKGLPQMTSAQATDAGLTRKQLQEELKNISFNDLPAKGQHLVLNEIMRRNSPKDSTDIIFSTLPAPTLGAHLDEEDAFEYTNNLAVWLDGLSPIFLLNSQSVTVTTAL</sequence>
<name>A0ACC2VLL3_9TREE</name>
<gene>
    <name evidence="1" type="ORF">QFC19_005654</name>
</gene>
<accession>A0ACC2VLL3</accession>
<comment type="caution">
    <text evidence="1">The sequence shown here is derived from an EMBL/GenBank/DDBJ whole genome shotgun (WGS) entry which is preliminary data.</text>
</comment>
<dbReference type="Proteomes" id="UP001241377">
    <property type="component" value="Unassembled WGS sequence"/>
</dbReference>
<evidence type="ECO:0000313" key="1">
    <source>
        <dbReference type="EMBL" id="KAJ9100300.1"/>
    </source>
</evidence>
<dbReference type="EMBL" id="JASBWR010000064">
    <property type="protein sequence ID" value="KAJ9100300.1"/>
    <property type="molecule type" value="Genomic_DNA"/>
</dbReference>